<feature type="compositionally biased region" description="Low complexity" evidence="2">
    <location>
        <begin position="17"/>
        <end position="34"/>
    </location>
</feature>
<gene>
    <name evidence="4" type="ORF">HK097_002954</name>
</gene>
<keyword evidence="5" id="KW-1185">Reference proteome</keyword>
<organism evidence="4 5">
    <name type="scientific">Rhizophlyctis rosea</name>
    <dbReference type="NCBI Taxonomy" id="64517"/>
    <lineage>
        <taxon>Eukaryota</taxon>
        <taxon>Fungi</taxon>
        <taxon>Fungi incertae sedis</taxon>
        <taxon>Chytridiomycota</taxon>
        <taxon>Chytridiomycota incertae sedis</taxon>
        <taxon>Chytridiomycetes</taxon>
        <taxon>Rhizophlyctidales</taxon>
        <taxon>Rhizophlyctidaceae</taxon>
        <taxon>Rhizophlyctis</taxon>
    </lineage>
</organism>
<feature type="domain" description="N-terminal Ras-GEF" evidence="3">
    <location>
        <begin position="486"/>
        <end position="611"/>
    </location>
</feature>
<evidence type="ECO:0000313" key="5">
    <source>
        <dbReference type="Proteomes" id="UP001212841"/>
    </source>
</evidence>
<dbReference type="InterPro" id="IPR027417">
    <property type="entry name" value="P-loop_NTPase"/>
</dbReference>
<dbReference type="SMART" id="SM00229">
    <property type="entry name" value="RasGEFN"/>
    <property type="match status" value="1"/>
</dbReference>
<dbReference type="AlphaFoldDB" id="A0AAD5S333"/>
<sequence length="742" mass="80107">MNDEFGGVGVDMHATPGAGAASVVSAESEGSISGRDSEGDGLQSLSVIPNAAGVASEEDDDIGPESPVEPTEWQTNRTFRIAIVGVAGGVDARGVLKTLAAVPAEDGDKRSSLSQIPLAAYTLHAAKTTLDSTEYDLQFLKFEEDASPKSLEYLPKVIAQSHGILVCYDVGDSESVVALPALLDAFSDSQLPTCLLGWQLKAEGERQVEKDLGSRLANVFGANFLEVLNPQEEADRVREFINGLSKVMVKRRELAHFRKQMLPKAQRYEHLKAQLRQLRRKHSTIGTEHGDDAADLGVLPVFPMPGLPQPRVQDDTVMYPMPNIGALKVDEEGADGEGSDGEKEEKGDGGNNSATPSPPSVTASAKTDLSPSTKPSLPTTTPQDLRHSISSASSTESTASSPPEIVVIDDDAPLATVPKAEPHSSLNRRGRRLSRLPDILDLSPDGFTVDSILEEYNHGVGRGERRVSSAFSDTSVLSGASASSSPATCPTSFTIDELIERLTSAECHDMEFTKVFLMLYRKFMRPSELLDRLMDRFDAFNRADQENRGGPINAVQLRVCNVLIHWCTEYWCDFHSDKMRFTLQIFLDLCSSRPAFTAVTQKLAQLVYREPPTEAEKEGIDWGIPDVDDDEDLRSIRSSIVGSDGVGEKGDDKDRRASRDSAIYQNYYAANMSRKQSFASMASSASGGDGGIGNGVGAAFDAVNRRSATSTATSTSLSSLSDSLSGSTVSYKHQTLQTKSRE</sequence>
<dbReference type="Pfam" id="PF00618">
    <property type="entry name" value="RasGEF_N"/>
    <property type="match status" value="1"/>
</dbReference>
<feature type="region of interest" description="Disordered" evidence="2">
    <location>
        <begin position="326"/>
        <end position="403"/>
    </location>
</feature>
<feature type="region of interest" description="Disordered" evidence="2">
    <location>
        <begin position="1"/>
        <end position="74"/>
    </location>
</feature>
<dbReference type="PROSITE" id="PS50212">
    <property type="entry name" value="RASGEF_NTER"/>
    <property type="match status" value="1"/>
</dbReference>
<feature type="compositionally biased region" description="Low complexity" evidence="2">
    <location>
        <begin position="707"/>
        <end position="730"/>
    </location>
</feature>
<name>A0AAD5S333_9FUNG</name>
<dbReference type="GO" id="GO:0005085">
    <property type="term" value="F:guanyl-nucleotide exchange factor activity"/>
    <property type="evidence" value="ECO:0007669"/>
    <property type="project" value="UniProtKB-KW"/>
</dbReference>
<proteinExistence type="predicted"/>
<dbReference type="InterPro" id="IPR000651">
    <property type="entry name" value="Ras-like_Gua-exchang_fac_N"/>
</dbReference>
<evidence type="ECO:0000256" key="1">
    <source>
        <dbReference type="PROSITE-ProRule" id="PRU00135"/>
    </source>
</evidence>
<dbReference type="EMBL" id="JADGJD010001672">
    <property type="protein sequence ID" value="KAJ3039055.1"/>
    <property type="molecule type" value="Genomic_DNA"/>
</dbReference>
<accession>A0AAD5S333</accession>
<keyword evidence="1" id="KW-0344">Guanine-nucleotide releasing factor</keyword>
<dbReference type="SUPFAM" id="SSF48366">
    <property type="entry name" value="Ras GEF"/>
    <property type="match status" value="1"/>
</dbReference>
<evidence type="ECO:0000256" key="2">
    <source>
        <dbReference type="SAM" id="MobiDB-lite"/>
    </source>
</evidence>
<reference evidence="4" key="1">
    <citation type="submission" date="2020-05" db="EMBL/GenBank/DDBJ databases">
        <title>Phylogenomic resolution of chytrid fungi.</title>
        <authorList>
            <person name="Stajich J.E."/>
            <person name="Amses K."/>
            <person name="Simmons R."/>
            <person name="Seto K."/>
            <person name="Myers J."/>
            <person name="Bonds A."/>
            <person name="Quandt C.A."/>
            <person name="Barry K."/>
            <person name="Liu P."/>
            <person name="Grigoriev I."/>
            <person name="Longcore J.E."/>
            <person name="James T.Y."/>
        </authorList>
    </citation>
    <scope>NUCLEOTIDE SEQUENCE</scope>
    <source>
        <strain evidence="4">JEL0318</strain>
    </source>
</reference>
<protein>
    <recommendedName>
        <fullName evidence="3">N-terminal Ras-GEF domain-containing protein</fullName>
    </recommendedName>
</protein>
<feature type="compositionally biased region" description="Low complexity" evidence="2">
    <location>
        <begin position="360"/>
        <end position="403"/>
    </location>
</feature>
<evidence type="ECO:0000259" key="3">
    <source>
        <dbReference type="PROSITE" id="PS50212"/>
    </source>
</evidence>
<dbReference type="CDD" id="cd06224">
    <property type="entry name" value="REM"/>
    <property type="match status" value="1"/>
</dbReference>
<feature type="compositionally biased region" description="Polar residues" evidence="2">
    <location>
        <begin position="731"/>
        <end position="742"/>
    </location>
</feature>
<dbReference type="InterPro" id="IPR023578">
    <property type="entry name" value="Ras_GEF_dom_sf"/>
</dbReference>
<dbReference type="Gene3D" id="1.20.870.10">
    <property type="entry name" value="Son of sevenless (SoS) protein Chain: S domain 1"/>
    <property type="match status" value="1"/>
</dbReference>
<comment type="caution">
    <text evidence="4">The sequence shown here is derived from an EMBL/GenBank/DDBJ whole genome shotgun (WGS) entry which is preliminary data.</text>
</comment>
<feature type="region of interest" description="Disordered" evidence="2">
    <location>
        <begin position="705"/>
        <end position="742"/>
    </location>
</feature>
<dbReference type="Proteomes" id="UP001212841">
    <property type="component" value="Unassembled WGS sequence"/>
</dbReference>
<evidence type="ECO:0000313" key="4">
    <source>
        <dbReference type="EMBL" id="KAJ3039055.1"/>
    </source>
</evidence>
<dbReference type="Gene3D" id="3.40.50.300">
    <property type="entry name" value="P-loop containing nucleotide triphosphate hydrolases"/>
    <property type="match status" value="1"/>
</dbReference>